<dbReference type="PROSITE" id="PS51186">
    <property type="entry name" value="GNAT"/>
    <property type="match status" value="1"/>
</dbReference>
<keyword evidence="1" id="KW-0808">Transferase</keyword>
<dbReference type="InterPro" id="IPR016181">
    <property type="entry name" value="Acyl_CoA_acyltransferase"/>
</dbReference>
<proteinExistence type="predicted"/>
<evidence type="ECO:0000256" key="2">
    <source>
        <dbReference type="ARBA" id="ARBA00023315"/>
    </source>
</evidence>
<reference evidence="5" key="1">
    <citation type="journal article" date="2019" name="Int. J. Syst. Evol. Microbiol.">
        <title>The Global Catalogue of Microorganisms (GCM) 10K type strain sequencing project: providing services to taxonomists for standard genome sequencing and annotation.</title>
        <authorList>
            <consortium name="The Broad Institute Genomics Platform"/>
            <consortium name="The Broad Institute Genome Sequencing Center for Infectious Disease"/>
            <person name="Wu L."/>
            <person name="Ma J."/>
        </authorList>
    </citation>
    <scope>NUCLEOTIDE SEQUENCE [LARGE SCALE GENOMIC DNA]</scope>
    <source>
        <strain evidence="5">VKM B-3159</strain>
    </source>
</reference>
<keyword evidence="2" id="KW-0012">Acyltransferase</keyword>
<accession>A0ABT9JQI2</accession>
<gene>
    <name evidence="4" type="ORF">Q9291_02930</name>
</gene>
<name>A0ABT9JQI2_9PROT</name>
<dbReference type="CDD" id="cd04301">
    <property type="entry name" value="NAT_SF"/>
    <property type="match status" value="1"/>
</dbReference>
<dbReference type="EMBL" id="JAVCAP010000004">
    <property type="protein sequence ID" value="MDP8566796.1"/>
    <property type="molecule type" value="Genomic_DNA"/>
</dbReference>
<dbReference type="SUPFAM" id="SSF55729">
    <property type="entry name" value="Acyl-CoA N-acyltransferases (Nat)"/>
    <property type="match status" value="1"/>
</dbReference>
<evidence type="ECO:0000256" key="1">
    <source>
        <dbReference type="ARBA" id="ARBA00022679"/>
    </source>
</evidence>
<evidence type="ECO:0000259" key="3">
    <source>
        <dbReference type="PROSITE" id="PS51186"/>
    </source>
</evidence>
<dbReference type="InterPro" id="IPR000182">
    <property type="entry name" value="GNAT_dom"/>
</dbReference>
<comment type="caution">
    <text evidence="4">The sequence shown here is derived from an EMBL/GenBank/DDBJ whole genome shotgun (WGS) entry which is preliminary data.</text>
</comment>
<dbReference type="PANTHER" id="PTHR43877">
    <property type="entry name" value="AMINOALKYLPHOSPHONATE N-ACETYLTRANSFERASE-RELATED-RELATED"/>
    <property type="match status" value="1"/>
</dbReference>
<organism evidence="4 5">
    <name type="scientific">Methylophilus aquaticus</name>
    <dbReference type="NCBI Taxonomy" id="1971610"/>
    <lineage>
        <taxon>Bacteria</taxon>
        <taxon>Pseudomonadati</taxon>
        <taxon>Pseudomonadota</taxon>
        <taxon>Betaproteobacteria</taxon>
        <taxon>Nitrosomonadales</taxon>
        <taxon>Methylophilaceae</taxon>
        <taxon>Methylophilus</taxon>
    </lineage>
</organism>
<evidence type="ECO:0000313" key="4">
    <source>
        <dbReference type="EMBL" id="MDP8566796.1"/>
    </source>
</evidence>
<feature type="domain" description="N-acetyltransferase" evidence="3">
    <location>
        <begin position="1"/>
        <end position="151"/>
    </location>
</feature>
<sequence>MIAIATPADIPALCGLLSDLFAQESEFQPDPEAQQMGLSAILHDAAVGHVIVARNPAGEVIGMLSLLYTMSTALGGRVALLEDMVIQAAHRNQGVGSALLHYAIAMAQEQQIRRITLLTDADNSAAQRFYRRQGFQPSPMHPWRLLLTTAPAA</sequence>
<dbReference type="InterPro" id="IPR050832">
    <property type="entry name" value="Bact_Acetyltransf"/>
</dbReference>
<protein>
    <submittedName>
        <fullName evidence="4">GNAT family N-acetyltransferase</fullName>
    </submittedName>
</protein>
<dbReference type="Proteomes" id="UP001225906">
    <property type="component" value="Unassembled WGS sequence"/>
</dbReference>
<evidence type="ECO:0000313" key="5">
    <source>
        <dbReference type="Proteomes" id="UP001225906"/>
    </source>
</evidence>
<keyword evidence="5" id="KW-1185">Reference proteome</keyword>
<dbReference type="Gene3D" id="3.40.630.30">
    <property type="match status" value="1"/>
</dbReference>
<dbReference type="Pfam" id="PF00583">
    <property type="entry name" value="Acetyltransf_1"/>
    <property type="match status" value="1"/>
</dbReference>